<keyword evidence="8" id="KW-1185">Reference proteome</keyword>
<reference evidence="7" key="1">
    <citation type="submission" date="2020-03" db="EMBL/GenBank/DDBJ databases">
        <title>Castanea mollissima Vanexum genome sequencing.</title>
        <authorList>
            <person name="Staton M."/>
        </authorList>
    </citation>
    <scope>NUCLEOTIDE SEQUENCE</scope>
    <source>
        <tissue evidence="7">Leaf</tissue>
    </source>
</reference>
<dbReference type="InterPro" id="IPR002213">
    <property type="entry name" value="UDP_glucos_trans"/>
</dbReference>
<sequence>MKKVELVFVPAPGFSHLVPTIEFAKRLIHQDERFSITILIMKHLLEPNSIAYLPSIAATEPCIKLIDLPQADPPSPELSKYPETYFCTSIDNYKPHVKRVVAELVDQSLSNSSSARIAGLVLDFFTAPMVEVGDEFGILSYLFITASAAFLGLMLYLLSRHDDRVDAELEDSGPEWAMPSFVNPVPIQVLPTPLFTKEDGYAATMKLLKRFKDVKGIIVNTFMEMESYSLNSFLDGETPPVYPVGPVISLTSGAHLSPNGVHYKHIMTWLDDQPASSVVFLSFGSMGSLSEPQVREIAFGLQNGRFRFLWSLRVPQQKEKEKVSGPNDNRNIEDLLPKGFLESISGHGIICEWIPQVEVLAHKAIGGFVSHCGWNSILESLWFGVPIVTWPLFAEQQLNAFKLVKELGLAVEMKLEYRNGGDHLVLEDEVEKAIRCVMEVNGDVRRRVREMGESSRKAVIDGGSSFTYLGLFIEDMVGNI</sequence>
<dbReference type="Proteomes" id="UP000737018">
    <property type="component" value="Unassembled WGS sequence"/>
</dbReference>
<dbReference type="FunFam" id="3.40.50.2000:FF:000080">
    <property type="entry name" value="Glycosyltransferase"/>
    <property type="match status" value="1"/>
</dbReference>
<accession>A0A8J4W1E7</accession>
<comment type="caution">
    <text evidence="7">The sequence shown here is derived from an EMBL/GenBank/DDBJ whole genome shotgun (WGS) entry which is preliminary data.</text>
</comment>
<dbReference type="AlphaFoldDB" id="A0A8J4W1E7"/>
<feature type="transmembrane region" description="Helical" evidence="6">
    <location>
        <begin position="138"/>
        <end position="158"/>
    </location>
</feature>
<keyword evidence="6" id="KW-0812">Transmembrane</keyword>
<dbReference type="EMBL" id="JRKL02000527">
    <property type="protein sequence ID" value="KAF3970484.1"/>
    <property type="molecule type" value="Genomic_DNA"/>
</dbReference>
<evidence type="ECO:0000313" key="7">
    <source>
        <dbReference type="EMBL" id="KAF3970484.1"/>
    </source>
</evidence>
<dbReference type="OrthoDB" id="1521220at2759"/>
<evidence type="ECO:0000256" key="6">
    <source>
        <dbReference type="SAM" id="Phobius"/>
    </source>
</evidence>
<comment type="similarity">
    <text evidence="1 4">Belongs to the UDP-glycosyltransferase family.</text>
</comment>
<dbReference type="PANTHER" id="PTHR48048">
    <property type="entry name" value="GLYCOSYLTRANSFERASE"/>
    <property type="match status" value="1"/>
</dbReference>
<evidence type="ECO:0000256" key="4">
    <source>
        <dbReference type="RuleBase" id="RU003718"/>
    </source>
</evidence>
<dbReference type="InterPro" id="IPR050481">
    <property type="entry name" value="UDP-glycosyltransf_plant"/>
</dbReference>
<organism evidence="7 8">
    <name type="scientific">Castanea mollissima</name>
    <name type="common">Chinese chestnut</name>
    <dbReference type="NCBI Taxonomy" id="60419"/>
    <lineage>
        <taxon>Eukaryota</taxon>
        <taxon>Viridiplantae</taxon>
        <taxon>Streptophyta</taxon>
        <taxon>Embryophyta</taxon>
        <taxon>Tracheophyta</taxon>
        <taxon>Spermatophyta</taxon>
        <taxon>Magnoliopsida</taxon>
        <taxon>eudicotyledons</taxon>
        <taxon>Gunneridae</taxon>
        <taxon>Pentapetalae</taxon>
        <taxon>rosids</taxon>
        <taxon>fabids</taxon>
        <taxon>Fagales</taxon>
        <taxon>Fagaceae</taxon>
        <taxon>Castanea</taxon>
    </lineage>
</organism>
<evidence type="ECO:0000256" key="5">
    <source>
        <dbReference type="RuleBase" id="RU362057"/>
    </source>
</evidence>
<dbReference type="PANTHER" id="PTHR48048:SF94">
    <property type="entry name" value="GLYCOSYLTRANSFERASE"/>
    <property type="match status" value="1"/>
</dbReference>
<name>A0A8J4W1E7_9ROSI</name>
<evidence type="ECO:0000256" key="3">
    <source>
        <dbReference type="ARBA" id="ARBA00022679"/>
    </source>
</evidence>
<gene>
    <name evidence="7" type="ORF">CMV_005819</name>
</gene>
<dbReference type="SUPFAM" id="SSF53756">
    <property type="entry name" value="UDP-Glycosyltransferase/glycogen phosphorylase"/>
    <property type="match status" value="1"/>
</dbReference>
<dbReference type="Pfam" id="PF00201">
    <property type="entry name" value="UDPGT"/>
    <property type="match status" value="1"/>
</dbReference>
<evidence type="ECO:0000256" key="2">
    <source>
        <dbReference type="ARBA" id="ARBA00022676"/>
    </source>
</evidence>
<dbReference type="EC" id="2.4.1.-" evidence="5"/>
<keyword evidence="6" id="KW-1133">Transmembrane helix</keyword>
<protein>
    <recommendedName>
        <fullName evidence="5">Glycosyltransferase</fullName>
        <ecNumber evidence="5">2.4.1.-</ecNumber>
    </recommendedName>
</protein>
<evidence type="ECO:0000256" key="1">
    <source>
        <dbReference type="ARBA" id="ARBA00009995"/>
    </source>
</evidence>
<dbReference type="InterPro" id="IPR035595">
    <property type="entry name" value="UDP_glycos_trans_CS"/>
</dbReference>
<keyword evidence="6" id="KW-0472">Membrane</keyword>
<keyword evidence="2 4" id="KW-0328">Glycosyltransferase</keyword>
<dbReference type="Gene3D" id="3.40.50.2000">
    <property type="entry name" value="Glycogen Phosphorylase B"/>
    <property type="match status" value="2"/>
</dbReference>
<dbReference type="CDD" id="cd03784">
    <property type="entry name" value="GT1_Gtf-like"/>
    <property type="match status" value="1"/>
</dbReference>
<dbReference type="GO" id="GO:0035251">
    <property type="term" value="F:UDP-glucosyltransferase activity"/>
    <property type="evidence" value="ECO:0007669"/>
    <property type="project" value="InterPro"/>
</dbReference>
<proteinExistence type="inferred from homology"/>
<dbReference type="PROSITE" id="PS00375">
    <property type="entry name" value="UDPGT"/>
    <property type="match status" value="1"/>
</dbReference>
<dbReference type="FunFam" id="3.40.50.2000:FF:000056">
    <property type="entry name" value="Glycosyltransferase"/>
    <property type="match status" value="1"/>
</dbReference>
<evidence type="ECO:0000313" key="8">
    <source>
        <dbReference type="Proteomes" id="UP000737018"/>
    </source>
</evidence>
<keyword evidence="3 4" id="KW-0808">Transferase</keyword>